<accession>A0AAD3TSQ5</accession>
<dbReference type="SUPFAM" id="SSF143800">
    <property type="entry name" value="L28p-like"/>
    <property type="match status" value="1"/>
</dbReference>
<evidence type="ECO:0000256" key="1">
    <source>
        <dbReference type="ARBA" id="ARBA00008760"/>
    </source>
</evidence>
<sequence>MSVARGYTRIALGKVSNPPILPIPGVRAGNNVPFSLHKTRRTWKPNTARFTWPVNVVAGAMNRVMAARQSLDANPAAKVPVRDLYPRLNKVKMTRQQSKEVLKAGGLEGMLLSRPSKHFTPQGRALRNEMFEKLHELRRVLEEAPQTAAAAPARKQRKTKA</sequence>
<evidence type="ECO:0000256" key="2">
    <source>
        <dbReference type="ARBA" id="ARBA00022980"/>
    </source>
</evidence>
<keyword evidence="3" id="KW-0687">Ribonucleoprotein</keyword>
<gene>
    <name evidence="5" type="ORF">CspeluHIS016_0208420</name>
</gene>
<comment type="similarity">
    <text evidence="1">Belongs to the bacterial ribosomal protein bL28 family.</text>
</comment>
<reference evidence="5" key="1">
    <citation type="journal article" date="2023" name="BMC Genomics">
        <title>Chromosome-level genome assemblies of Cutaneotrichosporon spp. (Trichosporonales, Basidiomycota) reveal imbalanced evolution between nucleotide sequences and chromosome synteny.</title>
        <authorList>
            <person name="Kobayashi Y."/>
            <person name="Kayamori A."/>
            <person name="Aoki K."/>
            <person name="Shiwa Y."/>
            <person name="Matsutani M."/>
            <person name="Fujita N."/>
            <person name="Sugita T."/>
            <person name="Iwasaki W."/>
            <person name="Tanaka N."/>
            <person name="Takashima M."/>
        </authorList>
    </citation>
    <scope>NUCLEOTIDE SEQUENCE</scope>
    <source>
        <strain evidence="5">HIS016</strain>
    </source>
</reference>
<feature type="compositionally biased region" description="Low complexity" evidence="4">
    <location>
        <begin position="144"/>
        <end position="153"/>
    </location>
</feature>
<protein>
    <submittedName>
        <fullName evidence="5">Uncharacterized protein</fullName>
    </submittedName>
</protein>
<name>A0AAD3TSQ5_9TREE</name>
<dbReference type="GO" id="GO:1990904">
    <property type="term" value="C:ribonucleoprotein complex"/>
    <property type="evidence" value="ECO:0007669"/>
    <property type="project" value="UniProtKB-KW"/>
</dbReference>
<dbReference type="Pfam" id="PF00830">
    <property type="entry name" value="Ribosomal_L28"/>
    <property type="match status" value="1"/>
</dbReference>
<feature type="region of interest" description="Disordered" evidence="4">
    <location>
        <begin position="142"/>
        <end position="161"/>
    </location>
</feature>
<evidence type="ECO:0000313" key="6">
    <source>
        <dbReference type="Proteomes" id="UP001222932"/>
    </source>
</evidence>
<dbReference type="InterPro" id="IPR034704">
    <property type="entry name" value="Ribosomal_bL28/bL31-like_sf"/>
</dbReference>
<dbReference type="GO" id="GO:0005840">
    <property type="term" value="C:ribosome"/>
    <property type="evidence" value="ECO:0007669"/>
    <property type="project" value="UniProtKB-KW"/>
</dbReference>
<dbReference type="Proteomes" id="UP001222932">
    <property type="component" value="Unassembled WGS sequence"/>
</dbReference>
<proteinExistence type="inferred from homology"/>
<dbReference type="InterPro" id="IPR026569">
    <property type="entry name" value="Ribosomal_bL28"/>
</dbReference>
<comment type="caution">
    <text evidence="5">The sequence shown here is derived from an EMBL/GenBank/DDBJ whole genome shotgun (WGS) entry which is preliminary data.</text>
</comment>
<dbReference type="EMBL" id="BTCM01000002">
    <property type="protein sequence ID" value="GMK55786.1"/>
    <property type="molecule type" value="Genomic_DNA"/>
</dbReference>
<organism evidence="5 6">
    <name type="scientific">Cutaneotrichosporon spelunceum</name>
    <dbReference type="NCBI Taxonomy" id="1672016"/>
    <lineage>
        <taxon>Eukaryota</taxon>
        <taxon>Fungi</taxon>
        <taxon>Dikarya</taxon>
        <taxon>Basidiomycota</taxon>
        <taxon>Agaricomycotina</taxon>
        <taxon>Tremellomycetes</taxon>
        <taxon>Trichosporonales</taxon>
        <taxon>Trichosporonaceae</taxon>
        <taxon>Cutaneotrichosporon</taxon>
    </lineage>
</organism>
<evidence type="ECO:0000313" key="5">
    <source>
        <dbReference type="EMBL" id="GMK55786.1"/>
    </source>
</evidence>
<evidence type="ECO:0000256" key="3">
    <source>
        <dbReference type="ARBA" id="ARBA00023274"/>
    </source>
</evidence>
<evidence type="ECO:0000256" key="4">
    <source>
        <dbReference type="SAM" id="MobiDB-lite"/>
    </source>
</evidence>
<keyword evidence="2" id="KW-0689">Ribosomal protein</keyword>
<reference evidence="5" key="2">
    <citation type="submission" date="2023-06" db="EMBL/GenBank/DDBJ databases">
        <authorList>
            <person name="Kobayashi Y."/>
            <person name="Kayamori A."/>
            <person name="Aoki K."/>
            <person name="Shiwa Y."/>
            <person name="Fujita N."/>
            <person name="Sugita T."/>
            <person name="Iwasaki W."/>
            <person name="Tanaka N."/>
            <person name="Takashima M."/>
        </authorList>
    </citation>
    <scope>NUCLEOTIDE SEQUENCE</scope>
    <source>
        <strain evidence="5">HIS016</strain>
    </source>
</reference>
<dbReference type="AlphaFoldDB" id="A0AAD3TSQ5"/>
<keyword evidence="6" id="KW-1185">Reference proteome</keyword>